<protein>
    <submittedName>
        <fullName evidence="2">Uncharacterized protein</fullName>
    </submittedName>
</protein>
<reference evidence="2" key="2">
    <citation type="submission" date="2023-02" db="EMBL/GenBank/DDBJ databases">
        <authorList>
            <consortium name="DOE Joint Genome Institute"/>
            <person name="Mondo S.J."/>
            <person name="Chang Y."/>
            <person name="Wang Y."/>
            <person name="Ahrendt S."/>
            <person name="Andreopoulos W."/>
            <person name="Barry K."/>
            <person name="Beard J."/>
            <person name="Benny G.L."/>
            <person name="Blankenship S."/>
            <person name="Bonito G."/>
            <person name="Cuomo C."/>
            <person name="Desiro A."/>
            <person name="Gervers K.A."/>
            <person name="Hundley H."/>
            <person name="Kuo A."/>
            <person name="LaButti K."/>
            <person name="Lang B.F."/>
            <person name="Lipzen A."/>
            <person name="O'Donnell K."/>
            <person name="Pangilinan J."/>
            <person name="Reynolds N."/>
            <person name="Sandor L."/>
            <person name="Smith M.W."/>
            <person name="Tsang A."/>
            <person name="Grigoriev I.V."/>
            <person name="Stajich J.E."/>
            <person name="Spatafora J.W."/>
        </authorList>
    </citation>
    <scope>NUCLEOTIDE SEQUENCE</scope>
    <source>
        <strain evidence="2">RSA 2281</strain>
    </source>
</reference>
<reference evidence="2" key="1">
    <citation type="journal article" date="2022" name="IScience">
        <title>Evolution of zygomycete secretomes and the origins of terrestrial fungal ecologies.</title>
        <authorList>
            <person name="Chang Y."/>
            <person name="Wang Y."/>
            <person name="Mondo S."/>
            <person name="Ahrendt S."/>
            <person name="Andreopoulos W."/>
            <person name="Barry K."/>
            <person name="Beard J."/>
            <person name="Benny G.L."/>
            <person name="Blankenship S."/>
            <person name="Bonito G."/>
            <person name="Cuomo C."/>
            <person name="Desiro A."/>
            <person name="Gervers K.A."/>
            <person name="Hundley H."/>
            <person name="Kuo A."/>
            <person name="LaButti K."/>
            <person name="Lang B.F."/>
            <person name="Lipzen A."/>
            <person name="O'Donnell K."/>
            <person name="Pangilinan J."/>
            <person name="Reynolds N."/>
            <person name="Sandor L."/>
            <person name="Smith M.E."/>
            <person name="Tsang A."/>
            <person name="Grigoriev I.V."/>
            <person name="Stajich J.E."/>
            <person name="Spatafora J.W."/>
        </authorList>
    </citation>
    <scope>NUCLEOTIDE SEQUENCE</scope>
    <source>
        <strain evidence="2">RSA 2281</strain>
    </source>
</reference>
<evidence type="ECO:0000256" key="1">
    <source>
        <dbReference type="SAM" id="SignalP"/>
    </source>
</evidence>
<dbReference type="EMBL" id="JAIXMP010000070">
    <property type="protein sequence ID" value="KAI9243553.1"/>
    <property type="molecule type" value="Genomic_DNA"/>
</dbReference>
<keyword evidence="1" id="KW-0732">Signal</keyword>
<dbReference type="Proteomes" id="UP001209540">
    <property type="component" value="Unassembled WGS sequence"/>
</dbReference>
<evidence type="ECO:0000313" key="2">
    <source>
        <dbReference type="EMBL" id="KAI9243553.1"/>
    </source>
</evidence>
<name>A0AAD5JL97_9FUNG</name>
<organism evidence="2 3">
    <name type="scientific">Phascolomyces articulosus</name>
    <dbReference type="NCBI Taxonomy" id="60185"/>
    <lineage>
        <taxon>Eukaryota</taxon>
        <taxon>Fungi</taxon>
        <taxon>Fungi incertae sedis</taxon>
        <taxon>Mucoromycota</taxon>
        <taxon>Mucoromycotina</taxon>
        <taxon>Mucoromycetes</taxon>
        <taxon>Mucorales</taxon>
        <taxon>Lichtheimiaceae</taxon>
        <taxon>Phascolomyces</taxon>
    </lineage>
</organism>
<evidence type="ECO:0000313" key="3">
    <source>
        <dbReference type="Proteomes" id="UP001209540"/>
    </source>
</evidence>
<comment type="caution">
    <text evidence="2">The sequence shown here is derived from an EMBL/GenBank/DDBJ whole genome shotgun (WGS) entry which is preliminary data.</text>
</comment>
<feature type="signal peptide" evidence="1">
    <location>
        <begin position="1"/>
        <end position="21"/>
    </location>
</feature>
<keyword evidence="3" id="KW-1185">Reference proteome</keyword>
<dbReference type="AlphaFoldDB" id="A0AAD5JL97"/>
<accession>A0AAD5JL97</accession>
<sequence>MMKYTILSIISLIACATFTSADISVVTPNANTTWTTGGNVDITWTVNGTDANNDCYMDLIQVMGPSVYRSVTSIIPGSGSVKCTDKSYKVENLHDFPSGNYLIIMGSKHGNDLGAAAYESEVFKFEGNGTATPRTTDFIDGAASSTISSVAAKETNEDSESASVSLYEYLRGGNNFAVMGVSLFTVASLAFSIL</sequence>
<gene>
    <name evidence="2" type="ORF">BDA99DRAFT_330578</name>
</gene>
<proteinExistence type="predicted"/>
<feature type="chain" id="PRO_5041971694" evidence="1">
    <location>
        <begin position="22"/>
        <end position="194"/>
    </location>
</feature>
<dbReference type="PROSITE" id="PS51257">
    <property type="entry name" value="PROKAR_LIPOPROTEIN"/>
    <property type="match status" value="1"/>
</dbReference>